<dbReference type="PANTHER" id="PTHR48451:SF1">
    <property type="entry name" value="DUF4218 DOMAIN-CONTAINING PROTEIN"/>
    <property type="match status" value="1"/>
</dbReference>
<evidence type="ECO:0000259" key="2">
    <source>
        <dbReference type="Pfam" id="PF13960"/>
    </source>
</evidence>
<accession>A0A978UM14</accession>
<feature type="domain" description="DUF4218" evidence="2">
    <location>
        <begin position="12"/>
        <end position="60"/>
    </location>
</feature>
<dbReference type="Pfam" id="PF13960">
    <property type="entry name" value="DUF4218"/>
    <property type="match status" value="1"/>
</dbReference>
<dbReference type="InterPro" id="IPR025452">
    <property type="entry name" value="DUF4218"/>
</dbReference>
<evidence type="ECO:0000256" key="1">
    <source>
        <dbReference type="SAM" id="MobiDB-lite"/>
    </source>
</evidence>
<evidence type="ECO:0000313" key="3">
    <source>
        <dbReference type="EMBL" id="KAH7515866.1"/>
    </source>
</evidence>
<sequence>MYVTIRSSMVLYLHKLKGYVRNKAHPEDSIAKGYIDCECLTFCSLYLDDVETIFNRPYRNLDGDGHRSSLISTFSHNGHGVGAPILDELNSVSGQRLDGHVLMCSEHKELLLSENVLDIDARQLLEFSRTEGEASRRRSPRTTSQQQRSTIDEDMQAVSRQGDNAMEYRLRAHYEKFATYDEVLQHCPHAVLEDDWRYCIEQFKSEKFQEDLKSDHEFDQFDLWYLTHFGSKKSKWVDERSKEDDDSVSRLHVEHLQAHCPVNRVRVDRKRVIWTLPSAGYVKINVDGALKEDNGVTGVGVAIRNSDGDLMAALFLSFKEADRVAHAVARHALTLDSDVTFLNEGQNAFFCYPNDVMKHWKRAHRRSQRAQPPEGGNPIHGTQ</sequence>
<organism evidence="3 4">
    <name type="scientific">Ziziphus jujuba var. spinosa</name>
    <dbReference type="NCBI Taxonomy" id="714518"/>
    <lineage>
        <taxon>Eukaryota</taxon>
        <taxon>Viridiplantae</taxon>
        <taxon>Streptophyta</taxon>
        <taxon>Embryophyta</taxon>
        <taxon>Tracheophyta</taxon>
        <taxon>Spermatophyta</taxon>
        <taxon>Magnoliopsida</taxon>
        <taxon>eudicotyledons</taxon>
        <taxon>Gunneridae</taxon>
        <taxon>Pentapetalae</taxon>
        <taxon>rosids</taxon>
        <taxon>fabids</taxon>
        <taxon>Rosales</taxon>
        <taxon>Rhamnaceae</taxon>
        <taxon>Paliureae</taxon>
        <taxon>Ziziphus</taxon>
    </lineage>
</organism>
<feature type="region of interest" description="Disordered" evidence="1">
    <location>
        <begin position="130"/>
        <end position="157"/>
    </location>
</feature>
<dbReference type="EMBL" id="JAEACU010000010">
    <property type="protein sequence ID" value="KAH7515866.1"/>
    <property type="molecule type" value="Genomic_DNA"/>
</dbReference>
<dbReference type="PANTHER" id="PTHR48451">
    <property type="entry name" value="DUF4218 DOMAIN-CONTAINING PROTEIN"/>
    <property type="match status" value="1"/>
</dbReference>
<comment type="caution">
    <text evidence="3">The sequence shown here is derived from an EMBL/GenBank/DDBJ whole genome shotgun (WGS) entry which is preliminary data.</text>
</comment>
<evidence type="ECO:0000313" key="4">
    <source>
        <dbReference type="Proteomes" id="UP000813462"/>
    </source>
</evidence>
<dbReference type="AlphaFoldDB" id="A0A978UM14"/>
<reference evidence="3" key="1">
    <citation type="journal article" date="2021" name="Front. Plant Sci.">
        <title>Chromosome-Scale Genome Assembly for Chinese Sour Jujube and Insights Into Its Genome Evolution and Domestication Signature.</title>
        <authorList>
            <person name="Shen L.-Y."/>
            <person name="Luo H."/>
            <person name="Wang X.-L."/>
            <person name="Wang X.-M."/>
            <person name="Qiu X.-J."/>
            <person name="Liu H."/>
            <person name="Zhou S.-S."/>
            <person name="Jia K.-H."/>
            <person name="Nie S."/>
            <person name="Bao Y.-T."/>
            <person name="Zhang R.-G."/>
            <person name="Yun Q.-Z."/>
            <person name="Chai Y.-H."/>
            <person name="Lu J.-Y."/>
            <person name="Li Y."/>
            <person name="Zhao S.-W."/>
            <person name="Mao J.-F."/>
            <person name="Jia S.-G."/>
            <person name="Mao Y.-M."/>
        </authorList>
    </citation>
    <scope>NUCLEOTIDE SEQUENCE</scope>
    <source>
        <strain evidence="3">AT0</strain>
        <tissue evidence="3">Leaf</tissue>
    </source>
</reference>
<proteinExistence type="predicted"/>
<gene>
    <name evidence="3" type="ORF">FEM48_Zijuj10G0071900</name>
</gene>
<name>A0A978UM14_ZIZJJ</name>
<protein>
    <recommendedName>
        <fullName evidence="2">DUF4218 domain-containing protein</fullName>
    </recommendedName>
</protein>
<feature type="region of interest" description="Disordered" evidence="1">
    <location>
        <begin position="362"/>
        <end position="383"/>
    </location>
</feature>
<dbReference type="Proteomes" id="UP000813462">
    <property type="component" value="Unassembled WGS sequence"/>
</dbReference>